<reference evidence="2 3" key="2">
    <citation type="submission" date="2018-11" db="EMBL/GenBank/DDBJ databases">
        <authorList>
            <consortium name="Pathogen Informatics"/>
        </authorList>
    </citation>
    <scope>NUCLEOTIDE SEQUENCE [LARGE SCALE GENOMIC DNA]</scope>
    <source>
        <strain evidence="2 3">Egypt</strain>
    </source>
</reference>
<feature type="region of interest" description="Disordered" evidence="1">
    <location>
        <begin position="904"/>
        <end position="932"/>
    </location>
</feature>
<sequence>MREYGRFVAIAFLEASQDILLDEVQRMINKPDQLIIQESDRLFCGSLHSRLTGLCTALVHYLRLVPHLPVTDVIPMETESVALSFLRLLVEFTLFTLGYPLDQLSQFKSIRKPQLHAAPSRSPLSPTFLHSVLDLMDTLLQTTAGQFLKGVNVLGDNAERILNVFLIFLATIDRTVNLSQPMTCWSDSLPQLIGVSTDTEHCPTSLIASLLAPGYPSLYSIRSGWYLDPVSASTIASFTTLSNSCSAATVLSGSSARAGSTGWAVEPQGFVQSNQLLGYCRLLRSSLLLTNESTLASKLNICLIGCIRILNTRPSTLAASSTNSIHEDKGRPSGRPTEPDLTLSLDPDPELLITQIARLGGFGWLDRRQFEQMWMAYLELLAGSDEEDLSTDPQGAPMELSAAEMESIERNQCIVLGLHGLTRLLLDVSLRPQPGDPIHSSIPHQPRLGTPHFSHTRLGRKLTALTSMIEQERLRLHLPQGGTCPTFTAMATATAVNAITPDTPGHALSTGTPRAWFGQLISPDASDHAAELASSVEANLERLADTPDSVPGPSQFAVHWLVRRLMPRSDSEEQEDGEVKLISDDRGLASRDEELVVRSAVLLSDLFTSREQFVWLGRYLQDVQDKLPSPKEFPAPIHIWLTLGLARCVAVLELAHSGPQTEPLHEATLEPAVRQTLAVLQTNVTVLQDVGLQAAMLLLHAALLIRAQPHQRQTQQHSPPTGSPSLNELYSQVCLYLEQKLVTLFTASPLSPTSSVSGGGGGGGASRSTPDTDSGPNSEMHRPVPGMPRWIPTSVTETSKSGSSTAAGFKRFMSGVFGGGAGGSGSSKASANTVTDAHAVHAAWCRGAERLVLMGRLGKGATESLQKLCVMRLRTCRSAHLSLPVLRLLVTCMYTNAGRLNTQLQHYRRSSPTADKPNPLTGPTGASANSVETKAVNLSEPVTTMTFTRPVESAVLSSKSDLTTLPPSLLTDSEATAGMTQEFLSCLWERLRGGVAPVVHTPGEPSWLTSAWTSAAEASVIARLLPVTSTDIIQAIAGLLVHGSPQSRAGQLGWDMVIEGHLEDPVLNKALGEFARLDHAHPDLAAQTLAQLFGRFLDRPGGQALIRQWVILSLPTLLSRQPRRLAIWATTVCLLAASTEPTLRAAYPFLSHIRVAFWLFYTSLSTSQNREEKIFHFFCVPKLTEDSTMVSGSSRLVFMFHIAFSLTSDSPEHGNSSPDHAEQNQLGPEAAIGIGQQTSPLLSDLLCLAAVHFVRSGLLSLQNCSTKKEEIVEHRQTFWRMFEPPPGDEFDFNAQTVDVDQRTLRRVYALLQREVVGDH</sequence>
<proteinExistence type="predicted"/>
<feature type="region of interest" description="Disordered" evidence="1">
    <location>
        <begin position="320"/>
        <end position="344"/>
    </location>
</feature>
<name>A0A183AAI5_9TREM</name>
<evidence type="ECO:0000313" key="2">
    <source>
        <dbReference type="EMBL" id="VDP71194.1"/>
    </source>
</evidence>
<dbReference type="InterPro" id="IPR048413">
    <property type="entry name" value="Htt_C-HEAT_rpt"/>
</dbReference>
<dbReference type="PANTHER" id="PTHR10170:SF10">
    <property type="entry name" value="HUNTINGTIN"/>
    <property type="match status" value="1"/>
</dbReference>
<dbReference type="EMBL" id="UZAN01040862">
    <property type="protein sequence ID" value="VDP71194.1"/>
    <property type="molecule type" value="Genomic_DNA"/>
</dbReference>
<dbReference type="Pfam" id="PF20927">
    <property type="entry name" value="Htt_C-HEAT"/>
    <property type="match status" value="2"/>
</dbReference>
<feature type="region of interest" description="Disordered" evidence="1">
    <location>
        <begin position="751"/>
        <end position="789"/>
    </location>
</feature>
<keyword evidence="3" id="KW-1185">Reference proteome</keyword>
<dbReference type="Proteomes" id="UP000272942">
    <property type="component" value="Unassembled WGS sequence"/>
</dbReference>
<protein>
    <submittedName>
        <fullName evidence="2 4">Uncharacterized protein</fullName>
    </submittedName>
</protein>
<dbReference type="OrthoDB" id="6267521at2759"/>
<evidence type="ECO:0000256" key="1">
    <source>
        <dbReference type="SAM" id="MobiDB-lite"/>
    </source>
</evidence>
<organism evidence="4">
    <name type="scientific">Echinostoma caproni</name>
    <dbReference type="NCBI Taxonomy" id="27848"/>
    <lineage>
        <taxon>Eukaryota</taxon>
        <taxon>Metazoa</taxon>
        <taxon>Spiralia</taxon>
        <taxon>Lophotrochozoa</taxon>
        <taxon>Platyhelminthes</taxon>
        <taxon>Trematoda</taxon>
        <taxon>Digenea</taxon>
        <taxon>Plagiorchiida</taxon>
        <taxon>Echinostomata</taxon>
        <taxon>Echinostomatoidea</taxon>
        <taxon>Echinostomatidae</taxon>
        <taxon>Echinostoma</taxon>
    </lineage>
</organism>
<accession>A0A183AAI5</accession>
<dbReference type="GO" id="GO:0005737">
    <property type="term" value="C:cytoplasm"/>
    <property type="evidence" value="ECO:0007669"/>
    <property type="project" value="TreeGrafter"/>
</dbReference>
<feature type="compositionally biased region" description="Polar residues" evidence="1">
    <location>
        <begin position="904"/>
        <end position="913"/>
    </location>
</feature>
<dbReference type="InterPro" id="IPR028426">
    <property type="entry name" value="Huntingtin_fam"/>
</dbReference>
<evidence type="ECO:0000313" key="3">
    <source>
        <dbReference type="Proteomes" id="UP000272942"/>
    </source>
</evidence>
<dbReference type="PANTHER" id="PTHR10170">
    <property type="entry name" value="HUNTINGTON DISEASE PROTEIN"/>
    <property type="match status" value="1"/>
</dbReference>
<dbReference type="WBParaSite" id="ECPE_0000397701-mRNA-1">
    <property type="protein sequence ID" value="ECPE_0000397701-mRNA-1"/>
    <property type="gene ID" value="ECPE_0000397701"/>
</dbReference>
<gene>
    <name evidence="2" type="ORF">ECPE_LOCUS3970</name>
</gene>
<evidence type="ECO:0000313" key="4">
    <source>
        <dbReference type="WBParaSite" id="ECPE_0000397701-mRNA-1"/>
    </source>
</evidence>
<reference evidence="4" key="1">
    <citation type="submission" date="2016-06" db="UniProtKB">
        <authorList>
            <consortium name="WormBaseParasite"/>
        </authorList>
    </citation>
    <scope>IDENTIFICATION</scope>
</reference>